<protein>
    <submittedName>
        <fullName evidence="2">Uncharacterized protein</fullName>
    </submittedName>
</protein>
<evidence type="ECO:0000256" key="1">
    <source>
        <dbReference type="SAM" id="MobiDB-lite"/>
    </source>
</evidence>
<evidence type="ECO:0000313" key="3">
    <source>
        <dbReference type="Proteomes" id="UP000030693"/>
    </source>
</evidence>
<dbReference type="GeneID" id="20525497"/>
<keyword evidence="3" id="KW-1185">Reference proteome</keyword>
<dbReference type="AlphaFoldDB" id="A0A058ZGY9"/>
<name>A0A058ZGY9_FONAL</name>
<feature type="region of interest" description="Disordered" evidence="1">
    <location>
        <begin position="99"/>
        <end position="127"/>
    </location>
</feature>
<gene>
    <name evidence="2" type="ORF">H696_00772</name>
</gene>
<dbReference type="RefSeq" id="XP_009492932.1">
    <property type="nucleotide sequence ID" value="XM_009494657.1"/>
</dbReference>
<feature type="region of interest" description="Disordered" evidence="1">
    <location>
        <begin position="155"/>
        <end position="182"/>
    </location>
</feature>
<sequence>MSMNSAILTMAYSNIRAQEEQHRQSPLRSELTPETVQAARKTMVRFAEAAFGPADAPMTGLSKVQDAIRRRVPATVLLTRALDTDARRLRHAHDTLESLIHSSGPSGNDQTPGVTNTHRQSDGQDLTVLSSECRTRAQASLRRTMAALRLATVLSQRGHMRSGPMGPRLPTGGAAPSAASVPRQGNNISVLRSPVAAAAGVPASPVPLTSSEPVEEPAAAGIMFSIQGPILGLDEAPSPLAPTEASVSSSPILNTHQQWTVNGHVYADMYDADGGSDDFGLQYKSF</sequence>
<proteinExistence type="predicted"/>
<accession>A0A058ZGY9</accession>
<organism evidence="2">
    <name type="scientific">Fonticula alba</name>
    <name type="common">Slime mold</name>
    <dbReference type="NCBI Taxonomy" id="691883"/>
    <lineage>
        <taxon>Eukaryota</taxon>
        <taxon>Rotosphaerida</taxon>
        <taxon>Fonticulaceae</taxon>
        <taxon>Fonticula</taxon>
    </lineage>
</organism>
<reference evidence="2" key="1">
    <citation type="submission" date="2013-04" db="EMBL/GenBank/DDBJ databases">
        <title>The Genome Sequence of Fonticula alba ATCC 38817.</title>
        <authorList>
            <consortium name="The Broad Institute Genomics Platform"/>
            <person name="Russ C."/>
            <person name="Cuomo C."/>
            <person name="Burger G."/>
            <person name="Gray M.W."/>
            <person name="Holland P.W.H."/>
            <person name="King N."/>
            <person name="Lang F.B.F."/>
            <person name="Roger A.J."/>
            <person name="Ruiz-Trillo I."/>
            <person name="Brown M."/>
            <person name="Walker B."/>
            <person name="Young S."/>
            <person name="Zeng Q."/>
            <person name="Gargeya S."/>
            <person name="Fitzgerald M."/>
            <person name="Haas B."/>
            <person name="Abouelleil A."/>
            <person name="Allen A.W."/>
            <person name="Alvarado L."/>
            <person name="Arachchi H.M."/>
            <person name="Berlin A.M."/>
            <person name="Chapman S.B."/>
            <person name="Gainer-Dewar J."/>
            <person name="Goldberg J."/>
            <person name="Griggs A."/>
            <person name="Gujja S."/>
            <person name="Hansen M."/>
            <person name="Howarth C."/>
            <person name="Imamovic A."/>
            <person name="Ireland A."/>
            <person name="Larimer J."/>
            <person name="McCowan C."/>
            <person name="Murphy C."/>
            <person name="Pearson M."/>
            <person name="Poon T.W."/>
            <person name="Priest M."/>
            <person name="Roberts A."/>
            <person name="Saif S."/>
            <person name="Shea T."/>
            <person name="Sisk P."/>
            <person name="Sykes S."/>
            <person name="Wortman J."/>
            <person name="Nusbaum C."/>
            <person name="Birren B."/>
        </authorList>
    </citation>
    <scope>NUCLEOTIDE SEQUENCE [LARGE SCALE GENOMIC DNA]</scope>
    <source>
        <strain evidence="2">ATCC 38817</strain>
    </source>
</reference>
<evidence type="ECO:0000313" key="2">
    <source>
        <dbReference type="EMBL" id="KCV73231.1"/>
    </source>
</evidence>
<dbReference type="Proteomes" id="UP000030693">
    <property type="component" value="Unassembled WGS sequence"/>
</dbReference>
<dbReference type="EMBL" id="KB932201">
    <property type="protein sequence ID" value="KCV73231.1"/>
    <property type="molecule type" value="Genomic_DNA"/>
</dbReference>
<feature type="compositionally biased region" description="Polar residues" evidence="1">
    <location>
        <begin position="100"/>
        <end position="127"/>
    </location>
</feature>